<feature type="disulfide bond" evidence="6">
    <location>
        <begin position="133"/>
        <end position="145"/>
    </location>
</feature>
<keyword evidence="8" id="KW-0378">Hydrolase</keyword>
<feature type="disulfide bond" evidence="6">
    <location>
        <begin position="115"/>
        <end position="140"/>
    </location>
</feature>
<dbReference type="PROSITE" id="PS00118">
    <property type="entry name" value="PA2_HIS"/>
    <property type="match status" value="1"/>
</dbReference>
<keyword evidence="2 8" id="KW-0964">Secreted</keyword>
<accession>A0AAV7M0C9</accession>
<proteinExistence type="inferred from homology"/>
<dbReference type="Gene3D" id="1.20.90.10">
    <property type="entry name" value="Phospholipase A2 domain"/>
    <property type="match status" value="1"/>
</dbReference>
<dbReference type="GO" id="GO:0047498">
    <property type="term" value="F:calcium-dependent phospholipase A2 activity"/>
    <property type="evidence" value="ECO:0007669"/>
    <property type="project" value="TreeGrafter"/>
</dbReference>
<comment type="similarity">
    <text evidence="7">Belongs to the phospholipase A2 family.</text>
</comment>
<dbReference type="InterPro" id="IPR016090">
    <property type="entry name" value="PLA2-like_dom"/>
</dbReference>
<name>A0AAV7M0C9_PLEWA</name>
<dbReference type="InterPro" id="IPR036444">
    <property type="entry name" value="PLipase_A2_dom_sf"/>
</dbReference>
<dbReference type="InterPro" id="IPR001211">
    <property type="entry name" value="PLA2"/>
</dbReference>
<comment type="subcellular location">
    <subcellularLocation>
        <location evidence="1 8">Secreted</location>
    </subcellularLocation>
</comment>
<dbReference type="SUPFAM" id="SSF48619">
    <property type="entry name" value="Phospholipase A2, PLA2"/>
    <property type="match status" value="1"/>
</dbReference>
<feature type="active site" evidence="4">
    <location>
        <position position="148"/>
    </location>
</feature>
<evidence type="ECO:0000313" key="10">
    <source>
        <dbReference type="EMBL" id="KAJ1097245.1"/>
    </source>
</evidence>
<dbReference type="EMBL" id="JANPWB010000014">
    <property type="protein sequence ID" value="KAJ1097245.1"/>
    <property type="molecule type" value="Genomic_DNA"/>
</dbReference>
<dbReference type="GO" id="GO:0005576">
    <property type="term" value="C:extracellular region"/>
    <property type="evidence" value="ECO:0007669"/>
    <property type="project" value="UniProtKB-SubCell"/>
</dbReference>
<feature type="disulfide bond" evidence="6">
    <location>
        <begin position="99"/>
        <end position="154"/>
    </location>
</feature>
<evidence type="ECO:0000256" key="5">
    <source>
        <dbReference type="PIRSR" id="PIRSR601211-2"/>
    </source>
</evidence>
<protein>
    <recommendedName>
        <fullName evidence="8">Phospholipase A2</fullName>
        <ecNumber evidence="8">3.1.1.4</ecNumber>
    </recommendedName>
</protein>
<feature type="binding site" evidence="5">
    <location>
        <position position="83"/>
    </location>
    <ligand>
        <name>Ca(2+)</name>
        <dbReference type="ChEBI" id="CHEBI:29108"/>
    </ligand>
</feature>
<sequence>MEVGAQGPFSARRRSGVAQLVLSTQPHTAMDPRALPLFLLLQTVWNSVYAKAPVRRRGILELAGAIQCSTGRAAIAYLGYGCYCGLGGQGWPKDEADWCCHKHDCCYEKAELAGCSPKMARYDWTCEDNAVECENLEDKCHKMMCKCDSESAKCLSKAPYNTKYILWPNFLCGHEYPTCSQD</sequence>
<dbReference type="GO" id="GO:0050482">
    <property type="term" value="P:arachidonate secretion"/>
    <property type="evidence" value="ECO:0007669"/>
    <property type="project" value="InterPro"/>
</dbReference>
<evidence type="ECO:0000256" key="8">
    <source>
        <dbReference type="RuleBase" id="RU361236"/>
    </source>
</evidence>
<dbReference type="SMART" id="SM00085">
    <property type="entry name" value="PA2c"/>
    <property type="match status" value="1"/>
</dbReference>
<evidence type="ECO:0000256" key="3">
    <source>
        <dbReference type="ARBA" id="ARBA00023157"/>
    </source>
</evidence>
<dbReference type="PANTHER" id="PTHR11716:SF4">
    <property type="entry name" value="GROUP 10 SECRETORY PHOSPHOLIPASE A2"/>
    <property type="match status" value="1"/>
</dbReference>
<dbReference type="GO" id="GO:0005543">
    <property type="term" value="F:phospholipid binding"/>
    <property type="evidence" value="ECO:0007669"/>
    <property type="project" value="TreeGrafter"/>
</dbReference>
<dbReference type="EC" id="3.1.1.4" evidence="8"/>
<feature type="domain" description="Phospholipase A2-like central" evidence="9">
    <location>
        <begin position="58"/>
        <end position="173"/>
    </location>
</feature>
<organism evidence="10 11">
    <name type="scientific">Pleurodeles waltl</name>
    <name type="common">Iberian ribbed newt</name>
    <dbReference type="NCBI Taxonomy" id="8319"/>
    <lineage>
        <taxon>Eukaryota</taxon>
        <taxon>Metazoa</taxon>
        <taxon>Chordata</taxon>
        <taxon>Craniata</taxon>
        <taxon>Vertebrata</taxon>
        <taxon>Euteleostomi</taxon>
        <taxon>Amphibia</taxon>
        <taxon>Batrachia</taxon>
        <taxon>Caudata</taxon>
        <taxon>Salamandroidea</taxon>
        <taxon>Salamandridae</taxon>
        <taxon>Pleurodelinae</taxon>
        <taxon>Pleurodeles</taxon>
    </lineage>
</organism>
<keyword evidence="5 8" id="KW-0106">Calcium</keyword>
<dbReference type="InterPro" id="IPR033113">
    <property type="entry name" value="PLA2_histidine"/>
</dbReference>
<feature type="disulfide bond" evidence="6">
    <location>
        <begin position="105"/>
        <end position="179"/>
    </location>
</feature>
<keyword evidence="11" id="KW-1185">Reference proteome</keyword>
<dbReference type="Proteomes" id="UP001066276">
    <property type="component" value="Chromosome 10"/>
</dbReference>
<feature type="binding site" evidence="5">
    <location>
        <position position="85"/>
    </location>
    <ligand>
        <name>Ca(2+)</name>
        <dbReference type="ChEBI" id="CHEBI:29108"/>
    </ligand>
</feature>
<dbReference type="CDD" id="cd00125">
    <property type="entry name" value="PLA2c"/>
    <property type="match status" value="1"/>
</dbReference>
<feature type="binding site" evidence="5">
    <location>
        <position position="87"/>
    </location>
    <ligand>
        <name>Ca(2+)</name>
        <dbReference type="ChEBI" id="CHEBI:29108"/>
    </ligand>
</feature>
<keyword evidence="8" id="KW-0443">Lipid metabolism</keyword>
<evidence type="ECO:0000256" key="6">
    <source>
        <dbReference type="PIRSR" id="PIRSR601211-3"/>
    </source>
</evidence>
<evidence type="ECO:0000256" key="7">
    <source>
        <dbReference type="RuleBase" id="RU003654"/>
    </source>
</evidence>
<feature type="disulfide bond" evidence="6">
    <location>
        <begin position="82"/>
        <end position="172"/>
    </location>
</feature>
<reference evidence="10" key="1">
    <citation type="journal article" date="2022" name="bioRxiv">
        <title>Sequencing and chromosome-scale assembly of the giantPleurodeles waltlgenome.</title>
        <authorList>
            <person name="Brown T."/>
            <person name="Elewa A."/>
            <person name="Iarovenko S."/>
            <person name="Subramanian E."/>
            <person name="Araus A.J."/>
            <person name="Petzold A."/>
            <person name="Susuki M."/>
            <person name="Suzuki K.-i.T."/>
            <person name="Hayashi T."/>
            <person name="Toyoda A."/>
            <person name="Oliveira C."/>
            <person name="Osipova E."/>
            <person name="Leigh N.D."/>
            <person name="Simon A."/>
            <person name="Yun M.H."/>
        </authorList>
    </citation>
    <scope>NUCLEOTIDE SEQUENCE</scope>
    <source>
        <strain evidence="10">20211129_DDA</strain>
        <tissue evidence="10">Liver</tissue>
    </source>
</reference>
<dbReference type="GO" id="GO:0006644">
    <property type="term" value="P:phospholipid metabolic process"/>
    <property type="evidence" value="ECO:0007669"/>
    <property type="project" value="InterPro"/>
</dbReference>
<evidence type="ECO:0000256" key="4">
    <source>
        <dbReference type="PIRSR" id="PIRSR601211-1"/>
    </source>
</evidence>
<dbReference type="FunFam" id="1.20.90.10:FF:000001">
    <property type="entry name" value="Basic phospholipase A2 homolog"/>
    <property type="match status" value="1"/>
</dbReference>
<evidence type="ECO:0000313" key="11">
    <source>
        <dbReference type="Proteomes" id="UP001066276"/>
    </source>
</evidence>
<dbReference type="AlphaFoldDB" id="A0AAV7M0C9"/>
<keyword evidence="5" id="KW-0479">Metal-binding</keyword>
<keyword evidence="3 6" id="KW-1015">Disulfide bond</keyword>
<dbReference type="PRINTS" id="PR00389">
    <property type="entry name" value="PHPHLIPASEA2"/>
</dbReference>
<dbReference type="GO" id="GO:0016042">
    <property type="term" value="P:lipid catabolic process"/>
    <property type="evidence" value="ECO:0007669"/>
    <property type="project" value="InterPro"/>
</dbReference>
<comment type="catalytic activity">
    <reaction evidence="8">
        <text>a 1,2-diacyl-sn-glycero-3-phosphocholine + H2O = a 1-acyl-sn-glycero-3-phosphocholine + a fatty acid + H(+)</text>
        <dbReference type="Rhea" id="RHEA:15801"/>
        <dbReference type="ChEBI" id="CHEBI:15377"/>
        <dbReference type="ChEBI" id="CHEBI:15378"/>
        <dbReference type="ChEBI" id="CHEBI:28868"/>
        <dbReference type="ChEBI" id="CHEBI:57643"/>
        <dbReference type="ChEBI" id="CHEBI:58168"/>
        <dbReference type="EC" id="3.1.1.4"/>
    </reaction>
</comment>
<evidence type="ECO:0000259" key="9">
    <source>
        <dbReference type="SMART" id="SM00085"/>
    </source>
</evidence>
<gene>
    <name evidence="10" type="ORF">NDU88_002370</name>
</gene>
<feature type="active site" evidence="4">
    <location>
        <position position="103"/>
    </location>
</feature>
<dbReference type="Pfam" id="PF00068">
    <property type="entry name" value="Phospholip_A2_1"/>
    <property type="match status" value="1"/>
</dbReference>
<dbReference type="GO" id="GO:0005509">
    <property type="term" value="F:calcium ion binding"/>
    <property type="evidence" value="ECO:0007669"/>
    <property type="project" value="InterPro"/>
</dbReference>
<comment type="cofactor">
    <cofactor evidence="5">
        <name>Ca(2+)</name>
        <dbReference type="ChEBI" id="CHEBI:29108"/>
    </cofactor>
    <text evidence="5">Binds 1 Ca(2+) ion per subunit.</text>
</comment>
<feature type="disulfide bond" evidence="6">
    <location>
        <begin position="106"/>
        <end position="147"/>
    </location>
</feature>
<feature type="binding site" evidence="5">
    <location>
        <position position="104"/>
    </location>
    <ligand>
        <name>Ca(2+)</name>
        <dbReference type="ChEBI" id="CHEBI:29108"/>
    </ligand>
</feature>
<evidence type="ECO:0000256" key="1">
    <source>
        <dbReference type="ARBA" id="ARBA00004613"/>
    </source>
</evidence>
<dbReference type="PANTHER" id="PTHR11716">
    <property type="entry name" value="PHOSPHOLIPASE A2 FAMILY MEMBER"/>
    <property type="match status" value="1"/>
</dbReference>
<comment type="caution">
    <text evidence="10">The sequence shown here is derived from an EMBL/GenBank/DDBJ whole genome shotgun (WGS) entry which is preliminary data.</text>
</comment>
<feature type="disulfide bond" evidence="6">
    <location>
        <begin position="84"/>
        <end position="100"/>
    </location>
</feature>
<evidence type="ECO:0000256" key="2">
    <source>
        <dbReference type="ARBA" id="ARBA00022525"/>
    </source>
</evidence>